<accession>K2PJX2</accession>
<reference evidence="1 2" key="1">
    <citation type="journal article" date="2012" name="J. Bacteriol.">
        <title>Genome Sequence of the Bacteriocin-Producing Strain Lactococcus garvieae DCC43.</title>
        <authorList>
            <person name="Gabrielsen C."/>
            <person name="Brede D.A."/>
            <person name="Hernandez P.E."/>
            <person name="Nes I.F."/>
            <person name="Diep D.B."/>
        </authorList>
    </citation>
    <scope>NUCLEOTIDE SEQUENCE [LARGE SCALE GENOMIC DNA]</scope>
    <source>
        <strain evidence="1 2">DCC43</strain>
    </source>
</reference>
<comment type="caution">
    <text evidence="1">The sequence shown here is derived from an EMBL/GenBank/DDBJ whole genome shotgun (WGS) entry which is preliminary data.</text>
</comment>
<dbReference type="EMBL" id="AMQS01000012">
    <property type="protein sequence ID" value="EKF51660.1"/>
    <property type="molecule type" value="Genomic_DNA"/>
</dbReference>
<proteinExistence type="predicted"/>
<evidence type="ECO:0000313" key="2">
    <source>
        <dbReference type="Proteomes" id="UP000006787"/>
    </source>
</evidence>
<dbReference type="Proteomes" id="UP000006787">
    <property type="component" value="Unassembled WGS sequence"/>
</dbReference>
<sequence length="51" mass="5814">MSCLTAEESAKSFDTHEYSVKVPKRRDLLETARLERGKPLKRATQTYGRGT</sequence>
<dbReference type="PATRIC" id="fig|1231377.3.peg.987"/>
<evidence type="ECO:0000313" key="1">
    <source>
        <dbReference type="EMBL" id="EKF51660.1"/>
    </source>
</evidence>
<organism evidence="1 2">
    <name type="scientific">Lactococcus garvieae DCC43</name>
    <dbReference type="NCBI Taxonomy" id="1231377"/>
    <lineage>
        <taxon>Bacteria</taxon>
        <taxon>Bacillati</taxon>
        <taxon>Bacillota</taxon>
        <taxon>Bacilli</taxon>
        <taxon>Lactobacillales</taxon>
        <taxon>Streptococcaceae</taxon>
        <taxon>Lactococcus</taxon>
    </lineage>
</organism>
<name>K2PJX2_9LACT</name>
<dbReference type="AlphaFoldDB" id="K2PJX2"/>
<gene>
    <name evidence="1" type="ORF">C426_0987</name>
</gene>
<protein>
    <submittedName>
        <fullName evidence="1">Uncharacterized protein</fullName>
    </submittedName>
</protein>